<dbReference type="InterPro" id="IPR016181">
    <property type="entry name" value="Acyl_CoA_acyltransferase"/>
</dbReference>
<proteinExistence type="predicted"/>
<keyword evidence="2" id="KW-1185">Reference proteome</keyword>
<organism evidence="1 2">
    <name type="scientific">Thalassomonas actiniarum</name>
    <dbReference type="NCBI Taxonomy" id="485447"/>
    <lineage>
        <taxon>Bacteria</taxon>
        <taxon>Pseudomonadati</taxon>
        <taxon>Pseudomonadota</taxon>
        <taxon>Gammaproteobacteria</taxon>
        <taxon>Alteromonadales</taxon>
        <taxon>Colwelliaceae</taxon>
        <taxon>Thalassomonas</taxon>
    </lineage>
</organism>
<dbReference type="SUPFAM" id="SSF55729">
    <property type="entry name" value="Acyl-CoA N-acyltransferases (Nat)"/>
    <property type="match status" value="1"/>
</dbReference>
<dbReference type="RefSeq" id="WP_044833707.1">
    <property type="nucleotide sequence ID" value="NZ_CP059735.1"/>
</dbReference>
<evidence type="ECO:0000313" key="2">
    <source>
        <dbReference type="Proteomes" id="UP000032568"/>
    </source>
</evidence>
<reference evidence="1 2" key="2">
    <citation type="journal article" date="2022" name="Mar. Drugs">
        <title>Bioassay-Guided Fractionation Leads to the Detection of Cholic Acid Generated by the Rare Thalassomonas sp.</title>
        <authorList>
            <person name="Pheiffer F."/>
            <person name="Schneider Y.K."/>
            <person name="Hansen E.H."/>
            <person name="Andersen J.H."/>
            <person name="Isaksson J."/>
            <person name="Busche T."/>
            <person name="R C."/>
            <person name="Kalinowski J."/>
            <person name="Zyl L.V."/>
            <person name="Trindade M."/>
        </authorList>
    </citation>
    <scope>NUCLEOTIDE SEQUENCE [LARGE SCALE GENOMIC DNA]</scope>
    <source>
        <strain evidence="1 2">A5K-106</strain>
    </source>
</reference>
<gene>
    <name evidence="1" type="ORF">SG35_001215</name>
</gene>
<reference evidence="1 2" key="1">
    <citation type="journal article" date="2015" name="Genome Announc.">
        <title>Draft Genome Sequences of Marine Isolates of Thalassomonas viridans and Thalassomonas actiniarum.</title>
        <authorList>
            <person name="Olonade I."/>
            <person name="van Zyl L.J."/>
            <person name="Trindade M."/>
        </authorList>
    </citation>
    <scope>NUCLEOTIDE SEQUENCE [LARGE SCALE GENOMIC DNA]</scope>
    <source>
        <strain evidence="1 2">A5K-106</strain>
    </source>
</reference>
<dbReference type="Gene3D" id="3.40.630.30">
    <property type="match status" value="1"/>
</dbReference>
<evidence type="ECO:0008006" key="3">
    <source>
        <dbReference type="Google" id="ProtNLM"/>
    </source>
</evidence>
<dbReference type="AlphaFoldDB" id="A0AAF0C3U9"/>
<accession>A0AAF0C3U9</accession>
<dbReference type="EMBL" id="CP059735">
    <property type="protein sequence ID" value="WDD99340.1"/>
    <property type="molecule type" value="Genomic_DNA"/>
</dbReference>
<evidence type="ECO:0000313" key="1">
    <source>
        <dbReference type="EMBL" id="WDD99340.1"/>
    </source>
</evidence>
<sequence length="322" mass="36826">MKHYPLKDVKADTLQRVAQGVLNTYHLGDLQEIDLDKALRNEIKDLWALNEGNDPQSLNEVRKRRQLSDSVTDEALMPQIFERDNGQVFLAHVCRNEADETLIEIFSNLSLDLATLKEITPQVCQAFSWCQAKYITVWTRPGSDIEQQLLALPGTLPCDSFVAAEPNQLLTDIDTGIRLRPFDLEQDWPWYQQEYNEFLAKQPEMKTIVPISEKEEIKEAIENNLCACAMSGDKPIGMIMGESSSELGYNGLLFNDIFIAGQYRGLGYASPMQRLFIKEQINKFEFFFGFINRENTPSIKNAFKQGRRLLRQEICIPGPLLI</sequence>
<protein>
    <recommendedName>
        <fullName evidence="3">N-acetyltransferase domain-containing protein</fullName>
    </recommendedName>
</protein>
<dbReference type="KEGG" id="tact:SG35_001215"/>
<dbReference type="Proteomes" id="UP000032568">
    <property type="component" value="Chromosome"/>
</dbReference>
<name>A0AAF0C3U9_9GAMM</name>